<evidence type="ECO:0000256" key="2">
    <source>
        <dbReference type="ARBA" id="ARBA00022448"/>
    </source>
</evidence>
<dbReference type="GO" id="GO:0015833">
    <property type="term" value="P:peptide transport"/>
    <property type="evidence" value="ECO:0007669"/>
    <property type="project" value="UniProtKB-KW"/>
</dbReference>
<evidence type="ECO:0000256" key="3">
    <source>
        <dbReference type="ARBA" id="ARBA00022475"/>
    </source>
</evidence>
<gene>
    <name evidence="12" type="ORF">SAMN05660462_02296</name>
</gene>
<evidence type="ECO:0000256" key="8">
    <source>
        <dbReference type="ARBA" id="ARBA00023136"/>
    </source>
</evidence>
<name>A0A1H3RCQ4_9FIRM</name>
<comment type="subcellular location">
    <subcellularLocation>
        <location evidence="1 10">Cell membrane</location>
        <topology evidence="1 10">Multi-pass membrane protein</topology>
    </subcellularLocation>
</comment>
<dbReference type="AlphaFoldDB" id="A0A1H3RCQ4"/>
<dbReference type="Pfam" id="PF12911">
    <property type="entry name" value="OppC_N"/>
    <property type="match status" value="1"/>
</dbReference>
<dbReference type="InterPro" id="IPR000515">
    <property type="entry name" value="MetI-like"/>
</dbReference>
<dbReference type="Proteomes" id="UP000198625">
    <property type="component" value="Unassembled WGS sequence"/>
</dbReference>
<keyword evidence="13" id="KW-1185">Reference proteome</keyword>
<keyword evidence="3" id="KW-1003">Cell membrane</keyword>
<dbReference type="Pfam" id="PF00528">
    <property type="entry name" value="BPD_transp_1"/>
    <property type="match status" value="1"/>
</dbReference>
<evidence type="ECO:0000256" key="1">
    <source>
        <dbReference type="ARBA" id="ARBA00004651"/>
    </source>
</evidence>
<keyword evidence="6" id="KW-0653">Protein transport</keyword>
<feature type="transmembrane region" description="Helical" evidence="10">
    <location>
        <begin position="255"/>
        <end position="280"/>
    </location>
</feature>
<protein>
    <submittedName>
        <fullName evidence="12">Oligopeptide transport system permease protein</fullName>
    </submittedName>
</protein>
<sequence>MENLRLSFRGNSFERVFRDEKTQKDIVYEGVSFWKDVSLRFYQNKGALIGFVLITIIIALAFIGPYMNSHTYKSIKTEHMNLPPRIPVIEKLGILDGEIGGVNVYKEKGLHDVYYWFGTDNLGRDIWTRVWVGTQVSLYIALLAVIIDMLIGMSYGLLSGYIGGKVDIFMQRFIEILSGIPNLVVVTLFVMVLNPGILSISLALVITGWIGMSRVVRSQVLKLKELDFILASRTLGSSTLDIIRKDLFPNIFGQVIIMSMFSIPSSIFYESFLAFIGLGLQPPMASLGVLINDGYKSILIYPHIIMFPVIVLAILMLSFNLLADGLRDALDPKMKEH</sequence>
<evidence type="ECO:0000256" key="5">
    <source>
        <dbReference type="ARBA" id="ARBA00022856"/>
    </source>
</evidence>
<comment type="similarity">
    <text evidence="9">Belongs to the binding-protein-dependent transport system permease family. OppBC subfamily.</text>
</comment>
<keyword evidence="7 10" id="KW-1133">Transmembrane helix</keyword>
<dbReference type="PROSITE" id="PS50928">
    <property type="entry name" value="ABC_TM1"/>
    <property type="match status" value="1"/>
</dbReference>
<evidence type="ECO:0000313" key="12">
    <source>
        <dbReference type="EMBL" id="SDZ22739.1"/>
    </source>
</evidence>
<organism evidence="12 13">
    <name type="scientific">Proteiniborus ethanoligenes</name>
    <dbReference type="NCBI Taxonomy" id="415015"/>
    <lineage>
        <taxon>Bacteria</taxon>
        <taxon>Bacillati</taxon>
        <taxon>Bacillota</taxon>
        <taxon>Clostridia</taxon>
        <taxon>Eubacteriales</taxon>
        <taxon>Proteiniborus</taxon>
    </lineage>
</organism>
<evidence type="ECO:0000256" key="10">
    <source>
        <dbReference type="RuleBase" id="RU363032"/>
    </source>
</evidence>
<evidence type="ECO:0000256" key="7">
    <source>
        <dbReference type="ARBA" id="ARBA00022989"/>
    </source>
</evidence>
<reference evidence="13" key="1">
    <citation type="submission" date="2016-10" db="EMBL/GenBank/DDBJ databases">
        <authorList>
            <person name="Varghese N."/>
            <person name="Submissions S."/>
        </authorList>
    </citation>
    <scope>NUCLEOTIDE SEQUENCE [LARGE SCALE GENOMIC DNA]</scope>
    <source>
        <strain evidence="13">DSM 21650</strain>
    </source>
</reference>
<dbReference type="GO" id="GO:0005886">
    <property type="term" value="C:plasma membrane"/>
    <property type="evidence" value="ECO:0007669"/>
    <property type="project" value="UniProtKB-SubCell"/>
</dbReference>
<dbReference type="NCBIfam" id="NF045475">
    <property type="entry name" value="Opp3C"/>
    <property type="match status" value="1"/>
</dbReference>
<dbReference type="GO" id="GO:0015031">
    <property type="term" value="P:protein transport"/>
    <property type="evidence" value="ECO:0007669"/>
    <property type="project" value="UniProtKB-KW"/>
</dbReference>
<accession>A0A1H3RCQ4</accession>
<keyword evidence="2 10" id="KW-0813">Transport</keyword>
<evidence type="ECO:0000256" key="6">
    <source>
        <dbReference type="ARBA" id="ARBA00022927"/>
    </source>
</evidence>
<dbReference type="InterPro" id="IPR025966">
    <property type="entry name" value="OppC_N"/>
</dbReference>
<feature type="transmembrane region" description="Helical" evidence="10">
    <location>
        <begin position="197"/>
        <end position="216"/>
    </location>
</feature>
<dbReference type="OrthoDB" id="9797852at2"/>
<proteinExistence type="inferred from homology"/>
<dbReference type="PANTHER" id="PTHR43386">
    <property type="entry name" value="OLIGOPEPTIDE TRANSPORT SYSTEM PERMEASE PROTEIN APPC"/>
    <property type="match status" value="1"/>
</dbReference>
<dbReference type="CDD" id="cd06261">
    <property type="entry name" value="TM_PBP2"/>
    <property type="match status" value="1"/>
</dbReference>
<dbReference type="EMBL" id="FNQE01000026">
    <property type="protein sequence ID" value="SDZ22739.1"/>
    <property type="molecule type" value="Genomic_DNA"/>
</dbReference>
<evidence type="ECO:0000256" key="9">
    <source>
        <dbReference type="ARBA" id="ARBA00024202"/>
    </source>
</evidence>
<evidence type="ECO:0000259" key="11">
    <source>
        <dbReference type="PROSITE" id="PS50928"/>
    </source>
</evidence>
<dbReference type="GO" id="GO:0055085">
    <property type="term" value="P:transmembrane transport"/>
    <property type="evidence" value="ECO:0007669"/>
    <property type="project" value="InterPro"/>
</dbReference>
<feature type="transmembrane region" description="Helical" evidence="10">
    <location>
        <begin position="47"/>
        <end position="67"/>
    </location>
</feature>
<feature type="transmembrane region" description="Helical" evidence="10">
    <location>
        <begin position="138"/>
        <end position="161"/>
    </location>
</feature>
<dbReference type="Gene3D" id="1.10.3720.10">
    <property type="entry name" value="MetI-like"/>
    <property type="match status" value="1"/>
</dbReference>
<dbReference type="SUPFAM" id="SSF161098">
    <property type="entry name" value="MetI-like"/>
    <property type="match status" value="1"/>
</dbReference>
<dbReference type="STRING" id="415015.SAMN05660462_02296"/>
<evidence type="ECO:0000256" key="4">
    <source>
        <dbReference type="ARBA" id="ARBA00022692"/>
    </source>
</evidence>
<evidence type="ECO:0000313" key="13">
    <source>
        <dbReference type="Proteomes" id="UP000198625"/>
    </source>
</evidence>
<keyword evidence="5" id="KW-0571">Peptide transport</keyword>
<feature type="transmembrane region" description="Helical" evidence="10">
    <location>
        <begin position="300"/>
        <end position="323"/>
    </location>
</feature>
<keyword evidence="8 10" id="KW-0472">Membrane</keyword>
<feature type="domain" description="ABC transmembrane type-1" evidence="11">
    <location>
        <begin position="134"/>
        <end position="323"/>
    </location>
</feature>
<keyword evidence="4 10" id="KW-0812">Transmembrane</keyword>
<dbReference type="RefSeq" id="WP_091731363.1">
    <property type="nucleotide sequence ID" value="NZ_FNQE01000026.1"/>
</dbReference>
<dbReference type="InterPro" id="IPR035906">
    <property type="entry name" value="MetI-like_sf"/>
</dbReference>
<dbReference type="PANTHER" id="PTHR43386:SF24">
    <property type="entry name" value="OLIGOPEPTIDE TRANSPORT SYSTEM PERMEASE PROTEIN AMID"/>
    <property type="match status" value="1"/>
</dbReference>
<feature type="transmembrane region" description="Helical" evidence="10">
    <location>
        <begin position="173"/>
        <end position="191"/>
    </location>
</feature>
<dbReference type="InterPro" id="IPR050366">
    <property type="entry name" value="BP-dependent_transpt_permease"/>
</dbReference>